<proteinExistence type="predicted"/>
<feature type="region of interest" description="Disordered" evidence="1">
    <location>
        <begin position="87"/>
        <end position="110"/>
    </location>
</feature>
<dbReference type="AlphaFoldDB" id="A0ABD1U8M1"/>
<dbReference type="Proteomes" id="UP001604277">
    <property type="component" value="Unassembled WGS sequence"/>
</dbReference>
<sequence length="135" mass="14922">MEAVVVEVGYVAQEFEFDEQENPYYRHSFAFAFCSSYDKANSRTPSLHFPLHLLFSCLFCHSLATTPSTAKEEENEVYSVAQWVSRDPSSGGWNSGNGGWASGGGDSNESKHSWDGFGPIGVFLNGWRSKVVVDP</sequence>
<evidence type="ECO:0000313" key="3">
    <source>
        <dbReference type="Proteomes" id="UP001604277"/>
    </source>
</evidence>
<feature type="compositionally biased region" description="Gly residues" evidence="1">
    <location>
        <begin position="93"/>
        <end position="106"/>
    </location>
</feature>
<keyword evidence="3" id="KW-1185">Reference proteome</keyword>
<accession>A0ABD1U8M1</accession>
<dbReference type="EMBL" id="JBFOLJ010000007">
    <property type="protein sequence ID" value="KAL2521332.1"/>
    <property type="molecule type" value="Genomic_DNA"/>
</dbReference>
<name>A0ABD1U8M1_9LAMI</name>
<evidence type="ECO:0000313" key="2">
    <source>
        <dbReference type="EMBL" id="KAL2521332.1"/>
    </source>
</evidence>
<comment type="caution">
    <text evidence="2">The sequence shown here is derived from an EMBL/GenBank/DDBJ whole genome shotgun (WGS) entry which is preliminary data.</text>
</comment>
<evidence type="ECO:0000256" key="1">
    <source>
        <dbReference type="SAM" id="MobiDB-lite"/>
    </source>
</evidence>
<organism evidence="2 3">
    <name type="scientific">Forsythia ovata</name>
    <dbReference type="NCBI Taxonomy" id="205694"/>
    <lineage>
        <taxon>Eukaryota</taxon>
        <taxon>Viridiplantae</taxon>
        <taxon>Streptophyta</taxon>
        <taxon>Embryophyta</taxon>
        <taxon>Tracheophyta</taxon>
        <taxon>Spermatophyta</taxon>
        <taxon>Magnoliopsida</taxon>
        <taxon>eudicotyledons</taxon>
        <taxon>Gunneridae</taxon>
        <taxon>Pentapetalae</taxon>
        <taxon>asterids</taxon>
        <taxon>lamiids</taxon>
        <taxon>Lamiales</taxon>
        <taxon>Oleaceae</taxon>
        <taxon>Forsythieae</taxon>
        <taxon>Forsythia</taxon>
    </lineage>
</organism>
<gene>
    <name evidence="2" type="ORF">Fot_25255</name>
</gene>
<protein>
    <submittedName>
        <fullName evidence="2">Uncharacterized protein</fullName>
    </submittedName>
</protein>
<reference evidence="3" key="1">
    <citation type="submission" date="2024-07" db="EMBL/GenBank/DDBJ databases">
        <title>Two chromosome-level genome assemblies of Korean endemic species Abeliophyllum distichum and Forsythia ovata (Oleaceae).</title>
        <authorList>
            <person name="Jang H."/>
        </authorList>
    </citation>
    <scope>NUCLEOTIDE SEQUENCE [LARGE SCALE GENOMIC DNA]</scope>
</reference>